<protein>
    <submittedName>
        <fullName evidence="2">Uncharacterized protein</fullName>
    </submittedName>
</protein>
<accession>A0AAD6UJI4</accession>
<keyword evidence="3" id="KW-1185">Reference proteome</keyword>
<dbReference type="AlphaFoldDB" id="A0AAD6UJI4"/>
<feature type="region of interest" description="Disordered" evidence="1">
    <location>
        <begin position="127"/>
        <end position="147"/>
    </location>
</feature>
<evidence type="ECO:0000313" key="2">
    <source>
        <dbReference type="EMBL" id="KAJ7187438.1"/>
    </source>
</evidence>
<evidence type="ECO:0000256" key="1">
    <source>
        <dbReference type="SAM" id="MobiDB-lite"/>
    </source>
</evidence>
<dbReference type="Proteomes" id="UP001219525">
    <property type="component" value="Unassembled WGS sequence"/>
</dbReference>
<name>A0AAD6UJI4_9AGAR</name>
<sequence length="192" mass="20846">MCKTGSHRVPHPCRPLPVSPAACCKPPTRVTRSPLPAHALPKIRKLPVLPGARWTACCSIRRTLHPACYSLPARTLPKTIAHRSPPTTHPPLHMPVATLRHPPPPARFRLPAVCRPPSVLAARAHVRKTHCPSPAAQRTLNSGRTPHPAPRTLLAARMRVHCLRSPAACRVRLHAHASPRILSRPLPAAGPS</sequence>
<gene>
    <name evidence="2" type="ORF">GGX14DRAFT_581071</name>
</gene>
<comment type="caution">
    <text evidence="2">The sequence shown here is derived from an EMBL/GenBank/DDBJ whole genome shotgun (WGS) entry which is preliminary data.</text>
</comment>
<organism evidence="2 3">
    <name type="scientific">Mycena pura</name>
    <dbReference type="NCBI Taxonomy" id="153505"/>
    <lineage>
        <taxon>Eukaryota</taxon>
        <taxon>Fungi</taxon>
        <taxon>Dikarya</taxon>
        <taxon>Basidiomycota</taxon>
        <taxon>Agaricomycotina</taxon>
        <taxon>Agaricomycetes</taxon>
        <taxon>Agaricomycetidae</taxon>
        <taxon>Agaricales</taxon>
        <taxon>Marasmiineae</taxon>
        <taxon>Mycenaceae</taxon>
        <taxon>Mycena</taxon>
    </lineage>
</organism>
<dbReference type="EMBL" id="JARJCW010000200">
    <property type="protein sequence ID" value="KAJ7187438.1"/>
    <property type="molecule type" value="Genomic_DNA"/>
</dbReference>
<evidence type="ECO:0000313" key="3">
    <source>
        <dbReference type="Proteomes" id="UP001219525"/>
    </source>
</evidence>
<reference evidence="2" key="1">
    <citation type="submission" date="2023-03" db="EMBL/GenBank/DDBJ databases">
        <title>Massive genome expansion in bonnet fungi (Mycena s.s.) driven by repeated elements and novel gene families across ecological guilds.</title>
        <authorList>
            <consortium name="Lawrence Berkeley National Laboratory"/>
            <person name="Harder C.B."/>
            <person name="Miyauchi S."/>
            <person name="Viragh M."/>
            <person name="Kuo A."/>
            <person name="Thoen E."/>
            <person name="Andreopoulos B."/>
            <person name="Lu D."/>
            <person name="Skrede I."/>
            <person name="Drula E."/>
            <person name="Henrissat B."/>
            <person name="Morin E."/>
            <person name="Kohler A."/>
            <person name="Barry K."/>
            <person name="LaButti K."/>
            <person name="Morin E."/>
            <person name="Salamov A."/>
            <person name="Lipzen A."/>
            <person name="Mereny Z."/>
            <person name="Hegedus B."/>
            <person name="Baldrian P."/>
            <person name="Stursova M."/>
            <person name="Weitz H."/>
            <person name="Taylor A."/>
            <person name="Grigoriev I.V."/>
            <person name="Nagy L.G."/>
            <person name="Martin F."/>
            <person name="Kauserud H."/>
        </authorList>
    </citation>
    <scope>NUCLEOTIDE SEQUENCE</scope>
    <source>
        <strain evidence="2">9144</strain>
    </source>
</reference>
<proteinExistence type="predicted"/>